<dbReference type="AlphaFoldDB" id="A0A839NAI1"/>
<protein>
    <recommendedName>
        <fullName evidence="2">Bulb-type lectin domain-containing protein</fullName>
    </recommendedName>
</protein>
<dbReference type="RefSeq" id="WP_183319953.1">
    <property type="nucleotide sequence ID" value="NZ_JACHVQ010000001.1"/>
</dbReference>
<name>A0A839NAI1_9MICO</name>
<dbReference type="InterPro" id="IPR036426">
    <property type="entry name" value="Bulb-type_lectin_dom_sf"/>
</dbReference>
<dbReference type="PROSITE" id="PS50927">
    <property type="entry name" value="BULB_LECTIN"/>
    <property type="match status" value="1"/>
</dbReference>
<comment type="caution">
    <text evidence="3">The sequence shown here is derived from an EMBL/GenBank/DDBJ whole genome shotgun (WGS) entry which is preliminary data.</text>
</comment>
<dbReference type="InterPro" id="IPR001480">
    <property type="entry name" value="Bulb-type_lectin_dom"/>
</dbReference>
<evidence type="ECO:0000256" key="1">
    <source>
        <dbReference type="SAM" id="SignalP"/>
    </source>
</evidence>
<dbReference type="Proteomes" id="UP000559182">
    <property type="component" value="Unassembled WGS sequence"/>
</dbReference>
<evidence type="ECO:0000313" key="3">
    <source>
        <dbReference type="EMBL" id="MBB2891721.1"/>
    </source>
</evidence>
<feature type="chain" id="PRO_5038932080" description="Bulb-type lectin domain-containing protein" evidence="1">
    <location>
        <begin position="28"/>
        <end position="288"/>
    </location>
</feature>
<reference evidence="3 4" key="1">
    <citation type="submission" date="2020-08" db="EMBL/GenBank/DDBJ databases">
        <title>Sequencing the genomes of 1000 actinobacteria strains.</title>
        <authorList>
            <person name="Klenk H.-P."/>
        </authorList>
    </citation>
    <scope>NUCLEOTIDE SEQUENCE [LARGE SCALE GENOMIC DNA]</scope>
    <source>
        <strain evidence="3 4">DSM 105369</strain>
    </source>
</reference>
<sequence length="288" mass="31183">MKGRLWRSRVLTAACAVALALVGSAAAGNTAEAATATGTTVLKACHHVTHLERDPTHSLFDAGDFTLQLNGDLLGIDQATTVPGSKGSYSVQLWTWVRTDPHGVHKNYRDATVLSLSCTGDITLRHSTGALLWHSKTSGLGGKRLALLPSGILALYDASGHIVWRSGTTARLMATDHRLWPGQSLSASTADNTSVNRKLLMQPNGNLVYLWGSKVLWQSHTHVSGSHFTFTKNAQLGVVSPSGHVLWRSTSRIGPRGSLLDVENMRITEYYPKQALVWQLSGVPWIVF</sequence>
<dbReference type="EMBL" id="JACHVQ010000001">
    <property type="protein sequence ID" value="MBB2891721.1"/>
    <property type="molecule type" value="Genomic_DNA"/>
</dbReference>
<proteinExistence type="predicted"/>
<keyword evidence="4" id="KW-1185">Reference proteome</keyword>
<keyword evidence="1" id="KW-0732">Signal</keyword>
<feature type="domain" description="Bulb-type lectin" evidence="2">
    <location>
        <begin position="33"/>
        <end position="168"/>
    </location>
</feature>
<dbReference type="Gene3D" id="2.90.10.10">
    <property type="entry name" value="Bulb-type lectin domain"/>
    <property type="match status" value="2"/>
</dbReference>
<evidence type="ECO:0000313" key="4">
    <source>
        <dbReference type="Proteomes" id="UP000559182"/>
    </source>
</evidence>
<accession>A0A839NAI1</accession>
<evidence type="ECO:0000259" key="2">
    <source>
        <dbReference type="PROSITE" id="PS50927"/>
    </source>
</evidence>
<gene>
    <name evidence="3" type="ORF">FHU39_001705</name>
</gene>
<feature type="signal peptide" evidence="1">
    <location>
        <begin position="1"/>
        <end position="27"/>
    </location>
</feature>
<dbReference type="SUPFAM" id="SSF51110">
    <property type="entry name" value="alpha-D-mannose-specific plant lectins"/>
    <property type="match status" value="2"/>
</dbReference>
<organism evidence="3 4">
    <name type="scientific">Flexivirga oryzae</name>
    <dbReference type="NCBI Taxonomy" id="1794944"/>
    <lineage>
        <taxon>Bacteria</taxon>
        <taxon>Bacillati</taxon>
        <taxon>Actinomycetota</taxon>
        <taxon>Actinomycetes</taxon>
        <taxon>Micrococcales</taxon>
        <taxon>Dermacoccaceae</taxon>
        <taxon>Flexivirga</taxon>
    </lineage>
</organism>